<reference evidence="1" key="1">
    <citation type="submission" date="2023-05" db="EMBL/GenBank/DDBJ databases">
        <title>Nepenthes gracilis genome sequencing.</title>
        <authorList>
            <person name="Fukushima K."/>
        </authorList>
    </citation>
    <scope>NUCLEOTIDE SEQUENCE</scope>
    <source>
        <strain evidence="1">SING2019-196</strain>
    </source>
</reference>
<keyword evidence="2" id="KW-1185">Reference proteome</keyword>
<gene>
    <name evidence="1" type="ORF">Nepgr_012097</name>
</gene>
<accession>A0AAD3SGW8</accession>
<sequence length="106" mass="12404">MLQDRLRRKPILEEFLQHFIHFSEPHEVLKVLACKHDVFPDYLTEDPLIKAAFSQSKACHLLSSKICPRSITLEIYKALILSVNRYNLLQQCNLDLNYSIHRAKAL</sequence>
<dbReference type="AlphaFoldDB" id="A0AAD3SGW8"/>
<comment type="caution">
    <text evidence="1">The sequence shown here is derived from an EMBL/GenBank/DDBJ whole genome shotgun (WGS) entry which is preliminary data.</text>
</comment>
<dbReference type="EMBL" id="BSYO01000010">
    <property type="protein sequence ID" value="GMH10256.1"/>
    <property type="molecule type" value="Genomic_DNA"/>
</dbReference>
<proteinExistence type="predicted"/>
<evidence type="ECO:0000313" key="1">
    <source>
        <dbReference type="EMBL" id="GMH10256.1"/>
    </source>
</evidence>
<organism evidence="1 2">
    <name type="scientific">Nepenthes gracilis</name>
    <name type="common">Slender pitcher plant</name>
    <dbReference type="NCBI Taxonomy" id="150966"/>
    <lineage>
        <taxon>Eukaryota</taxon>
        <taxon>Viridiplantae</taxon>
        <taxon>Streptophyta</taxon>
        <taxon>Embryophyta</taxon>
        <taxon>Tracheophyta</taxon>
        <taxon>Spermatophyta</taxon>
        <taxon>Magnoliopsida</taxon>
        <taxon>eudicotyledons</taxon>
        <taxon>Gunneridae</taxon>
        <taxon>Pentapetalae</taxon>
        <taxon>Caryophyllales</taxon>
        <taxon>Nepenthaceae</taxon>
        <taxon>Nepenthes</taxon>
    </lineage>
</organism>
<protein>
    <submittedName>
        <fullName evidence="1">Uncharacterized protein</fullName>
    </submittedName>
</protein>
<dbReference type="Proteomes" id="UP001279734">
    <property type="component" value="Unassembled WGS sequence"/>
</dbReference>
<evidence type="ECO:0000313" key="2">
    <source>
        <dbReference type="Proteomes" id="UP001279734"/>
    </source>
</evidence>
<name>A0AAD3SGW8_NEPGR</name>